<sequence length="173" mass="19656">MRRQWGEIMIKKRAGKLTEKVLKLFMATGNEDILSFVHRLNIKPTLTPVLPTKDPDMDGLKIFTAFLVTIIKVLLISFGDYRRPRQGMPPNPKRWWKCCKLRISTVKGHNVDRAFLSPLLSYLLGFDVMSFLMIVLCGGVALVLLAILLHRWFSPVVGARTPVNAKSGRLRIV</sequence>
<keyword evidence="1" id="KW-1133">Transmembrane helix</keyword>
<dbReference type="AlphaFoldDB" id="A0A4S8K1N3"/>
<feature type="transmembrane region" description="Helical" evidence="1">
    <location>
        <begin position="122"/>
        <end position="149"/>
    </location>
</feature>
<accession>A0A4S8K1N3</accession>
<evidence type="ECO:0000313" key="2">
    <source>
        <dbReference type="EMBL" id="THU68612.1"/>
    </source>
</evidence>
<gene>
    <name evidence="2" type="ORF">C4D60_Mb08t05710</name>
</gene>
<dbReference type="Proteomes" id="UP000317650">
    <property type="component" value="Chromosome 8"/>
</dbReference>
<organism evidence="2 3">
    <name type="scientific">Musa balbisiana</name>
    <name type="common">Banana</name>
    <dbReference type="NCBI Taxonomy" id="52838"/>
    <lineage>
        <taxon>Eukaryota</taxon>
        <taxon>Viridiplantae</taxon>
        <taxon>Streptophyta</taxon>
        <taxon>Embryophyta</taxon>
        <taxon>Tracheophyta</taxon>
        <taxon>Spermatophyta</taxon>
        <taxon>Magnoliopsida</taxon>
        <taxon>Liliopsida</taxon>
        <taxon>Zingiberales</taxon>
        <taxon>Musaceae</taxon>
        <taxon>Musa</taxon>
    </lineage>
</organism>
<keyword evidence="1" id="KW-0472">Membrane</keyword>
<keyword evidence="3" id="KW-1185">Reference proteome</keyword>
<evidence type="ECO:0000313" key="3">
    <source>
        <dbReference type="Proteomes" id="UP000317650"/>
    </source>
</evidence>
<keyword evidence="1" id="KW-0812">Transmembrane</keyword>
<proteinExistence type="predicted"/>
<dbReference type="EMBL" id="PYDT01000002">
    <property type="protein sequence ID" value="THU68612.1"/>
    <property type="molecule type" value="Genomic_DNA"/>
</dbReference>
<feature type="transmembrane region" description="Helical" evidence="1">
    <location>
        <begin position="60"/>
        <end position="78"/>
    </location>
</feature>
<evidence type="ECO:0000256" key="1">
    <source>
        <dbReference type="SAM" id="Phobius"/>
    </source>
</evidence>
<reference evidence="2 3" key="1">
    <citation type="journal article" date="2019" name="Nat. Plants">
        <title>Genome sequencing of Musa balbisiana reveals subgenome evolution and function divergence in polyploid bananas.</title>
        <authorList>
            <person name="Yao X."/>
        </authorList>
    </citation>
    <scope>NUCLEOTIDE SEQUENCE [LARGE SCALE GENOMIC DNA]</scope>
    <source>
        <strain evidence="3">cv. DH-PKW</strain>
        <tissue evidence="2">Leaves</tissue>
    </source>
</reference>
<protein>
    <submittedName>
        <fullName evidence="2">Uncharacterized protein</fullName>
    </submittedName>
</protein>
<comment type="caution">
    <text evidence="2">The sequence shown here is derived from an EMBL/GenBank/DDBJ whole genome shotgun (WGS) entry which is preliminary data.</text>
</comment>
<name>A0A4S8K1N3_MUSBA</name>